<keyword evidence="2" id="KW-1185">Reference proteome</keyword>
<dbReference type="InterPro" id="IPR043128">
    <property type="entry name" value="Rev_trsase/Diguanyl_cyclase"/>
</dbReference>
<evidence type="ECO:0000313" key="2">
    <source>
        <dbReference type="Proteomes" id="UP000257109"/>
    </source>
</evidence>
<name>A0A371HRX7_MUCPR</name>
<evidence type="ECO:0000313" key="1">
    <source>
        <dbReference type="EMBL" id="RDY05527.1"/>
    </source>
</evidence>
<dbReference type="EMBL" id="QJKJ01001862">
    <property type="protein sequence ID" value="RDY05527.1"/>
    <property type="molecule type" value="Genomic_DNA"/>
</dbReference>
<proteinExistence type="predicted"/>
<dbReference type="PANTHER" id="PTHR24559">
    <property type="entry name" value="TRANSPOSON TY3-I GAG-POL POLYPROTEIN"/>
    <property type="match status" value="1"/>
</dbReference>
<dbReference type="Proteomes" id="UP000257109">
    <property type="component" value="Unassembled WGS sequence"/>
</dbReference>
<dbReference type="OrthoDB" id="101614at2759"/>
<dbReference type="Gene3D" id="3.30.70.270">
    <property type="match status" value="1"/>
</dbReference>
<dbReference type="SUPFAM" id="SSF56672">
    <property type="entry name" value="DNA/RNA polymerases"/>
    <property type="match status" value="1"/>
</dbReference>
<feature type="non-terminal residue" evidence="1">
    <location>
        <position position="1"/>
    </location>
</feature>
<dbReference type="PANTHER" id="PTHR24559:SF457">
    <property type="entry name" value="RNA-DIRECTED DNA POLYMERASE HOMOLOG"/>
    <property type="match status" value="1"/>
</dbReference>
<dbReference type="AlphaFoldDB" id="A0A371HRX7"/>
<comment type="caution">
    <text evidence="1">The sequence shown here is derived from an EMBL/GenBank/DDBJ whole genome shotgun (WGS) entry which is preliminary data.</text>
</comment>
<reference evidence="1" key="1">
    <citation type="submission" date="2018-05" db="EMBL/GenBank/DDBJ databases">
        <title>Draft genome of Mucuna pruriens seed.</title>
        <authorList>
            <person name="Nnadi N.E."/>
            <person name="Vos R."/>
            <person name="Hasami M.H."/>
            <person name="Devisetty U.K."/>
            <person name="Aguiy J.C."/>
        </authorList>
    </citation>
    <scope>NUCLEOTIDE SEQUENCE [LARGE SCALE GENOMIC DNA]</scope>
    <source>
        <strain evidence="1">JCA_2017</strain>
    </source>
</reference>
<gene>
    <name evidence="1" type="primary">pol</name>
    <name evidence="1" type="ORF">CR513_10642</name>
</gene>
<dbReference type="InterPro" id="IPR053134">
    <property type="entry name" value="RNA-dir_DNA_polymerase"/>
</dbReference>
<sequence length="109" mass="12400">MAEEDKEKTTFITTWGTFYYRVMSFGLKNAGATYQRAMVTLFHDMMHKEVEFYMDNMIAKLASGAPEEALQEIAKISAQVEPDKVHFRGQNMKITGLYNQPEGNRIGPG</sequence>
<protein>
    <submittedName>
        <fullName evidence="1">Retrovirus-related Pol polyprotein from transposon 17.6</fullName>
    </submittedName>
</protein>
<dbReference type="InterPro" id="IPR043502">
    <property type="entry name" value="DNA/RNA_pol_sf"/>
</dbReference>
<accession>A0A371HRX7</accession>
<organism evidence="1 2">
    <name type="scientific">Mucuna pruriens</name>
    <name type="common">Velvet bean</name>
    <name type="synonym">Dolichos pruriens</name>
    <dbReference type="NCBI Taxonomy" id="157652"/>
    <lineage>
        <taxon>Eukaryota</taxon>
        <taxon>Viridiplantae</taxon>
        <taxon>Streptophyta</taxon>
        <taxon>Embryophyta</taxon>
        <taxon>Tracheophyta</taxon>
        <taxon>Spermatophyta</taxon>
        <taxon>Magnoliopsida</taxon>
        <taxon>eudicotyledons</taxon>
        <taxon>Gunneridae</taxon>
        <taxon>Pentapetalae</taxon>
        <taxon>rosids</taxon>
        <taxon>fabids</taxon>
        <taxon>Fabales</taxon>
        <taxon>Fabaceae</taxon>
        <taxon>Papilionoideae</taxon>
        <taxon>50 kb inversion clade</taxon>
        <taxon>NPAAA clade</taxon>
        <taxon>indigoferoid/millettioid clade</taxon>
        <taxon>Phaseoleae</taxon>
        <taxon>Mucuna</taxon>
    </lineage>
</organism>
<dbReference type="Gene3D" id="3.10.10.10">
    <property type="entry name" value="HIV Type 1 Reverse Transcriptase, subunit A, domain 1"/>
    <property type="match status" value="1"/>
</dbReference>